<dbReference type="AlphaFoldDB" id="U9TEZ7"/>
<organism evidence="1">
    <name type="scientific">Rhizophagus irregularis (strain DAOM 181602 / DAOM 197198 / MUCL 43194)</name>
    <name type="common">Arbuscular mycorrhizal fungus</name>
    <name type="synonym">Glomus intraradices</name>
    <dbReference type="NCBI Taxonomy" id="747089"/>
    <lineage>
        <taxon>Eukaryota</taxon>
        <taxon>Fungi</taxon>
        <taxon>Fungi incertae sedis</taxon>
        <taxon>Mucoromycota</taxon>
        <taxon>Glomeromycotina</taxon>
        <taxon>Glomeromycetes</taxon>
        <taxon>Glomerales</taxon>
        <taxon>Glomeraceae</taxon>
        <taxon>Rhizophagus</taxon>
    </lineage>
</organism>
<evidence type="ECO:0000313" key="1">
    <source>
        <dbReference type="EMBL" id="ESA06705.1"/>
    </source>
</evidence>
<accession>U9TEZ7</accession>
<name>U9TEZ7_RHIID</name>
<dbReference type="EMBL" id="KI291270">
    <property type="protein sequence ID" value="ESA06705.1"/>
    <property type="molecule type" value="Genomic_DNA"/>
</dbReference>
<reference evidence="1" key="1">
    <citation type="submission" date="2013-07" db="EMBL/GenBank/DDBJ databases">
        <title>The genome of an arbuscular mycorrhizal fungus provides insights into the evolution of the oldest plant symbiosis.</title>
        <authorList>
            <consortium name="DOE Joint Genome Institute"/>
            <person name="Tisserant E."/>
            <person name="Malbreil M."/>
            <person name="Kuo A."/>
            <person name="Kohler A."/>
            <person name="Symeonidi A."/>
            <person name="Balestrini R."/>
            <person name="Charron P."/>
            <person name="Duensing N."/>
            <person name="Frei-dit-Frey N."/>
            <person name="Gianinazzi-Pearson V."/>
            <person name="Gilbert B."/>
            <person name="Handa Y."/>
            <person name="Hijri M."/>
            <person name="Kaul R."/>
            <person name="Kawaguchi M."/>
            <person name="Krajinski F."/>
            <person name="Lammers P."/>
            <person name="Lapierre D."/>
            <person name="Masclaux F.G."/>
            <person name="Murat C."/>
            <person name="Morin E."/>
            <person name="Ndikumana S."/>
            <person name="Pagni M."/>
            <person name="Petitpierre D."/>
            <person name="Requena N."/>
            <person name="Rosikiewicz P."/>
            <person name="Riley R."/>
            <person name="Saito K."/>
            <person name="San Clemente H."/>
            <person name="Shapiro H."/>
            <person name="van Tuinen D."/>
            <person name="Becard G."/>
            <person name="Bonfante P."/>
            <person name="Paszkowski U."/>
            <person name="Shachar-Hill Y."/>
            <person name="Young J.P."/>
            <person name="Sanders I.R."/>
            <person name="Henrissat B."/>
            <person name="Rensing S.A."/>
            <person name="Grigoriev I.V."/>
            <person name="Corradi N."/>
            <person name="Roux C."/>
            <person name="Martin F."/>
        </authorList>
    </citation>
    <scope>NUCLEOTIDE SEQUENCE</scope>
    <source>
        <strain evidence="1">DAOM 197198</strain>
    </source>
</reference>
<dbReference type="HOGENOM" id="CLU_3088438_0_0_1"/>
<sequence>MAFMKQISLFITSLSPSTHNSEFHFIIQLTILINCNSNKAFSVSLPDELFKQ</sequence>
<gene>
    <name evidence="1" type="ORF">GLOINDRAFT_33834</name>
</gene>
<proteinExistence type="predicted"/>
<protein>
    <submittedName>
        <fullName evidence="1">Uncharacterized protein</fullName>
    </submittedName>
</protein>